<feature type="domain" description="Carrier" evidence="9">
    <location>
        <begin position="2495"/>
        <end position="2572"/>
    </location>
</feature>
<keyword evidence="7" id="KW-0012">Acyltransferase</keyword>
<dbReference type="InterPro" id="IPR018201">
    <property type="entry name" value="Ketoacyl_synth_AS"/>
</dbReference>
<dbReference type="Gene3D" id="3.10.129.110">
    <property type="entry name" value="Polyketide synthase dehydratase"/>
    <property type="match status" value="1"/>
</dbReference>
<dbReference type="SMART" id="SM00822">
    <property type="entry name" value="PKS_KR"/>
    <property type="match status" value="1"/>
</dbReference>
<dbReference type="Pfam" id="PF02801">
    <property type="entry name" value="Ketoacyl-synt_C"/>
    <property type="match status" value="1"/>
</dbReference>
<dbReference type="InterPro" id="IPR014043">
    <property type="entry name" value="Acyl_transferase_dom"/>
</dbReference>
<dbReference type="InterPro" id="IPR049900">
    <property type="entry name" value="PKS_mFAS_DH"/>
</dbReference>
<dbReference type="PANTHER" id="PTHR43775">
    <property type="entry name" value="FATTY ACID SYNTHASE"/>
    <property type="match status" value="1"/>
</dbReference>
<reference evidence="12" key="1">
    <citation type="submission" date="2021-03" db="EMBL/GenBank/DDBJ databases">
        <authorList>
            <person name="Tagirdzhanova G."/>
        </authorList>
    </citation>
    <scope>NUCLEOTIDE SEQUENCE</scope>
</reference>
<feature type="domain" description="Ketosynthase family 3 (KS3)" evidence="10">
    <location>
        <begin position="1"/>
        <end position="427"/>
    </location>
</feature>
<dbReference type="InterPro" id="IPR014030">
    <property type="entry name" value="Ketoacyl_synth_N"/>
</dbReference>
<evidence type="ECO:0000256" key="1">
    <source>
        <dbReference type="ARBA" id="ARBA00022450"/>
    </source>
</evidence>
<dbReference type="PROSITE" id="PS00606">
    <property type="entry name" value="KS3_1"/>
    <property type="match status" value="1"/>
</dbReference>
<dbReference type="Pfam" id="PF08659">
    <property type="entry name" value="KR"/>
    <property type="match status" value="1"/>
</dbReference>
<dbReference type="InterPro" id="IPR029063">
    <property type="entry name" value="SAM-dependent_MTases_sf"/>
</dbReference>
<dbReference type="SMART" id="SM00827">
    <property type="entry name" value="PKS_AT"/>
    <property type="match status" value="1"/>
</dbReference>
<dbReference type="SMART" id="SM00825">
    <property type="entry name" value="PKS_KS"/>
    <property type="match status" value="1"/>
</dbReference>
<dbReference type="Gene3D" id="3.40.366.10">
    <property type="entry name" value="Malonyl-Coenzyme A Acyl Carrier Protein, domain 2"/>
    <property type="match status" value="1"/>
</dbReference>
<dbReference type="SUPFAM" id="SSF52151">
    <property type="entry name" value="FabD/lysophospholipase-like"/>
    <property type="match status" value="1"/>
</dbReference>
<evidence type="ECO:0000259" key="11">
    <source>
        <dbReference type="PROSITE" id="PS52019"/>
    </source>
</evidence>
<evidence type="ECO:0000313" key="12">
    <source>
        <dbReference type="EMBL" id="CAF9912653.1"/>
    </source>
</evidence>
<keyword evidence="4" id="KW-0521">NADP</keyword>
<feature type="domain" description="PKS/mFAS DH" evidence="11">
    <location>
        <begin position="958"/>
        <end position="1279"/>
    </location>
</feature>
<gene>
    <name evidence="12" type="ORF">IMSHALPRED_000375</name>
</gene>
<dbReference type="InterPro" id="IPR042104">
    <property type="entry name" value="PKS_dehydratase_sf"/>
</dbReference>
<evidence type="ECO:0008006" key="14">
    <source>
        <dbReference type="Google" id="ProtNLM"/>
    </source>
</evidence>
<dbReference type="EMBL" id="CAJPDT010000010">
    <property type="protein sequence ID" value="CAF9912653.1"/>
    <property type="molecule type" value="Genomic_DNA"/>
</dbReference>
<feature type="region of interest" description="C-terminal hotdog fold" evidence="8">
    <location>
        <begin position="1120"/>
        <end position="1279"/>
    </location>
</feature>
<keyword evidence="13" id="KW-1185">Reference proteome</keyword>
<name>A0A8H3IBU2_9LECA</name>
<dbReference type="Pfam" id="PF08240">
    <property type="entry name" value="ADH_N"/>
    <property type="match status" value="1"/>
</dbReference>
<keyword evidence="5" id="KW-0560">Oxidoreductase</keyword>
<dbReference type="SMART" id="SM00829">
    <property type="entry name" value="PKS_ER"/>
    <property type="match status" value="1"/>
</dbReference>
<dbReference type="InterPro" id="IPR032821">
    <property type="entry name" value="PKS_assoc"/>
</dbReference>
<dbReference type="GO" id="GO:0004312">
    <property type="term" value="F:fatty acid synthase activity"/>
    <property type="evidence" value="ECO:0007669"/>
    <property type="project" value="TreeGrafter"/>
</dbReference>
<feature type="active site" description="Proton acceptor; for dehydratase activity" evidence="8">
    <location>
        <position position="990"/>
    </location>
</feature>
<sequence length="2577" mass="282811">MEDIAIIGFSLRFPQDAVTPESFWNMLVEGRFAATEVPDSRFNINAFYHSDPERLGSMNCRGGNFLTGDLAAFDAPFFSIPPAEAACIDPQQRILLETSYRALENAGIPIETISGTKTSVHIGCFSHEYEIMFARDPEALAKYQASGTGPAMLANRLSWFYNLHGPSIALDTACSSSMNALYLAVQNLRSSETNLGIVGGCNLILNPDSVMAPLANMSFLSPDSRCYPFDARANGYSRGEGFGIIIIKRVTDAIADGDTIRAIIRGVGANQDGRTPGITQPNCSAQEAMIRETYIKNDLDIGVTRFFEAHGTGTPVGDLVEARAISAVFKDARSSTDPLFVGAAKSNIGHLEGASGIVSIIKATLALERGIIPPNADYRYPSPDIPAEQWNMKFPRHSTPWPSNGLRRASVNSFGYGGANVHIVLDDARHYLEHRNLSGKHITVHSPVEPVIKLTNGHCASKTPQSTERDVQLELLSPELQTRLLVWSASDEASLKNLLAAYQQHLSKLCPPAEQRQYFEDLCYTLSSRRSLLPWKTFLVCNSLHELCDMIRVKTSGLLRSRSAPVISFVFTGQGAQWAGMGRELLGYPIFRTSLEQATKYLQGLGCSWSLIEELLRDKAETNIDQASFSQPICTALQVALIDLYASWGIAPSAVVGHSSGEIAAAYCAGGLSKESAWRVAYFRGALAATIRRPKRGAMMSVAVSQLEAEACINEAVPQSRKGDLAIGCVNSPTNVTLSGDEDCIDMVKSLVDKNSIFARKLAVQVAYHSKAMTGIASEYEALIHSISPRTYEGRSRYTPTMFSSVTGKVVPAATLSQPQYWIENLVSKVRFSEALVATDLWIRANRISSNDSKSACMIEIGPHSALRRPVKDTIAGLDYISALQNGHSSLNTSLHLAGYLHCKGATLTLPAINNIDRRHPSLRMLTTLPEYPFNHSQKHWVESRISKELRFRKHARHELLGISLPTSQNASAKWRNVIKKVDNPWIGDHRSNESILYPASGMIVMAIEAMRQLVGQSRPVRGFMVKEIFIHRALLLSLEAEGVETEISLNLPKGSGKDLKSLADFHIGALWNGEWADICEGSIATEFEESSTEMSTGNEEKALLQHHRETHRQGVSRCSKMVESTRKLYEFAAGIGYGFGPTFQTLHGVSHSGDVDAATTVYLGEWKDMVSKEARITQEHLIHPTTLDGVFQGTIVALTKGATVSCPTMVPTRIRSLWISNDLLKCSDTDSLSVHSHLTFQGFRESEFSILALDTVNNKPCIAVEGYRITAVNSSTNQYNDWRRLCFGIDAKPDLEQLNAKQLEDLCDTAFETSGRVPDQVVHDWEVVCYDFMSVALESLSTKCVRTQKPHLQKYIEWMRLRCQQLSEKNNSSFLPLLKAMQHNTRAREQLWSRVEESSPEGRLFVTIGTQLVEMLQDRADPLEVLFKDQLLHDFYAGPGMSTNYRKMGAYVDLLAHKNPSMSILEIGAGTGGATSPILDILSDRAGRDGQQSAFRYRHYTYTDISLGFFEAAQERFREHSERMSFRPLDISKDPLQQGFESSQYDLIIASAVLHATANIDETLSNTRQLLKPGGKLLLQEPTSLKCIRIPFIFGLLPGWWLAEEPTREWGPTLSEEAWNSAFLKNGYEGTELCVSDNVDPDLYAMSVLVASTSADTPSVPENDRYVILIARGSSLQSEIASQIESMIKKAGKRSCSIDHLHQIDPEMLRTAHIVSLLELDGNILATISEELLARWKMVMNLARRILWVTGGGGEAAQDPRMALINGFANTLRSEYHDRPFTTLALEATSARETIAANVLRVLRSPENDESDYVQRGNMLYVSRIRNAKLLNNRIWSQLRRPEPEMQPFGSANARAVTLTIASPGLLDSLRFVDDATSSLPLGPCEVLIKAKATGVNFKDIMVAMGQLPEKVLGQECSGVIHSVGSKVHDLNVGDRVCCLVGGAYKTYVRCHISAVSKIPDHYAFASAAALPVVYCTAYYALFNIGRLRKGESILIHSAAGGVGQAAITLAQLIGADLYLTVSTEEKRALLMNTYGIPRDRFFSSRNTSFASGIKRMTDGRGVDLILNSLSGDFLKASWECIAPLGRFVEIGKRDIESYARLSMSPFARSVTFASVDLGVVATQAKPLMQEIMTSVMALVAEGKIRPPQPLHVYNGSRIEEAFRYLQSGKNTGKTIIEYHDQDIVPIMPKIEAPWHFDPQATYIITGAFGGLGRSMARWMMNRNARHLLLLSRNGPQNQAAQTLLLDLKLGGVTVMAPTCDIGNEKSLLAGLAHCDTAAHPIKGCIHSAMALKDSIFEKMSATDFHEALNPKVLGTWNLHSHLPKRIDFFVLLSSTGAVIGNAGQANYTSGSAYQDALARYRVARGLKCISLNLGLMLSIGYAAEKKDLTQSFKAAGHEGITEAEFHALLDCVCDPSLDVQSPDDAQIVTGLPTPASINRKGLDELPWMKRPLFRPLREMDRLAPAAALSSHHHGAAAAADYAGALRAAASVEAATAVATEALVKKLAKTLFVAEEDVDTGRPMSALGIDSLVAIEIRHWFASELGCDVPVLVILGNESIGEVGRFVAEKSRLVGG</sequence>
<dbReference type="Pfam" id="PF16197">
    <property type="entry name" value="KAsynt_C_assoc"/>
    <property type="match status" value="1"/>
</dbReference>
<dbReference type="PROSITE" id="PS52019">
    <property type="entry name" value="PKS_MFAS_DH"/>
    <property type="match status" value="1"/>
</dbReference>
<keyword evidence="2" id="KW-0597">Phosphoprotein</keyword>
<evidence type="ECO:0000256" key="8">
    <source>
        <dbReference type="PROSITE-ProRule" id="PRU01363"/>
    </source>
</evidence>
<dbReference type="SUPFAM" id="SSF55048">
    <property type="entry name" value="Probable ACP-binding domain of malonyl-CoA ACP transacylase"/>
    <property type="match status" value="1"/>
</dbReference>
<dbReference type="Gene3D" id="3.40.50.720">
    <property type="entry name" value="NAD(P)-binding Rossmann-like Domain"/>
    <property type="match status" value="2"/>
</dbReference>
<dbReference type="InterPro" id="IPR049551">
    <property type="entry name" value="PKS_DH_C"/>
</dbReference>
<dbReference type="PROSITE" id="PS50075">
    <property type="entry name" value="CARRIER"/>
    <property type="match status" value="1"/>
</dbReference>
<dbReference type="InterPro" id="IPR056501">
    <property type="entry name" value="NAD-bd_HRPKS_sdrA"/>
</dbReference>
<dbReference type="Proteomes" id="UP000664534">
    <property type="component" value="Unassembled WGS sequence"/>
</dbReference>
<dbReference type="SUPFAM" id="SSF53901">
    <property type="entry name" value="Thiolase-like"/>
    <property type="match status" value="1"/>
</dbReference>
<dbReference type="InterPro" id="IPR013968">
    <property type="entry name" value="PKS_KR"/>
</dbReference>
<dbReference type="InterPro" id="IPR016036">
    <property type="entry name" value="Malonyl_transacylase_ACP-bd"/>
</dbReference>
<dbReference type="InterPro" id="IPR016035">
    <property type="entry name" value="Acyl_Trfase/lysoPLipase"/>
</dbReference>
<dbReference type="InterPro" id="IPR020843">
    <property type="entry name" value="ER"/>
</dbReference>
<evidence type="ECO:0000259" key="10">
    <source>
        <dbReference type="PROSITE" id="PS52004"/>
    </source>
</evidence>
<feature type="region of interest" description="N-terminal hotdog fold" evidence="8">
    <location>
        <begin position="958"/>
        <end position="1091"/>
    </location>
</feature>
<dbReference type="Gene3D" id="3.90.180.10">
    <property type="entry name" value="Medium-chain alcohol dehydrogenases, catalytic domain"/>
    <property type="match status" value="1"/>
</dbReference>
<dbReference type="InterPro" id="IPR036736">
    <property type="entry name" value="ACP-like_sf"/>
</dbReference>
<dbReference type="InterPro" id="IPR011032">
    <property type="entry name" value="GroES-like_sf"/>
</dbReference>
<keyword evidence="1" id="KW-0596">Phosphopantetheine</keyword>
<proteinExistence type="predicted"/>
<evidence type="ECO:0000313" key="13">
    <source>
        <dbReference type="Proteomes" id="UP000664534"/>
    </source>
</evidence>
<dbReference type="Pfam" id="PF23114">
    <property type="entry name" value="NAD-bd_HRPKS_sdrA"/>
    <property type="match status" value="1"/>
</dbReference>
<dbReference type="InterPro" id="IPR057326">
    <property type="entry name" value="KR_dom"/>
</dbReference>
<evidence type="ECO:0000256" key="7">
    <source>
        <dbReference type="ARBA" id="ARBA00023315"/>
    </source>
</evidence>
<dbReference type="InterPro" id="IPR020807">
    <property type="entry name" value="PKS_DH"/>
</dbReference>
<evidence type="ECO:0000256" key="4">
    <source>
        <dbReference type="ARBA" id="ARBA00022857"/>
    </source>
</evidence>
<dbReference type="InterPro" id="IPR050091">
    <property type="entry name" value="PKS_NRPS_Biosynth_Enz"/>
</dbReference>
<dbReference type="InterPro" id="IPR014031">
    <property type="entry name" value="Ketoacyl_synth_C"/>
</dbReference>
<keyword evidence="3" id="KW-0808">Transferase</keyword>
<dbReference type="Pfam" id="PF14765">
    <property type="entry name" value="PS-DH"/>
    <property type="match status" value="1"/>
</dbReference>
<dbReference type="GO" id="GO:0004315">
    <property type="term" value="F:3-oxoacyl-[acyl-carrier-protein] synthase activity"/>
    <property type="evidence" value="ECO:0007669"/>
    <property type="project" value="InterPro"/>
</dbReference>
<dbReference type="GO" id="GO:0006633">
    <property type="term" value="P:fatty acid biosynthetic process"/>
    <property type="evidence" value="ECO:0007669"/>
    <property type="project" value="InterPro"/>
</dbReference>
<dbReference type="Pfam" id="PF08242">
    <property type="entry name" value="Methyltransf_12"/>
    <property type="match status" value="1"/>
</dbReference>
<feature type="active site" description="Proton donor; for dehydratase activity" evidence="8">
    <location>
        <position position="1189"/>
    </location>
</feature>
<dbReference type="SUPFAM" id="SSF50129">
    <property type="entry name" value="GroES-like"/>
    <property type="match status" value="1"/>
</dbReference>
<dbReference type="SUPFAM" id="SSF47336">
    <property type="entry name" value="ACP-like"/>
    <property type="match status" value="1"/>
</dbReference>
<dbReference type="CDD" id="cd05195">
    <property type="entry name" value="enoyl_red"/>
    <property type="match status" value="1"/>
</dbReference>
<dbReference type="CDD" id="cd00833">
    <property type="entry name" value="PKS"/>
    <property type="match status" value="1"/>
</dbReference>
<dbReference type="InterPro" id="IPR016039">
    <property type="entry name" value="Thiolase-like"/>
</dbReference>
<dbReference type="GO" id="GO:0016491">
    <property type="term" value="F:oxidoreductase activity"/>
    <property type="evidence" value="ECO:0007669"/>
    <property type="project" value="UniProtKB-KW"/>
</dbReference>
<organism evidence="12 13">
    <name type="scientific">Imshaugia aleurites</name>
    <dbReference type="NCBI Taxonomy" id="172621"/>
    <lineage>
        <taxon>Eukaryota</taxon>
        <taxon>Fungi</taxon>
        <taxon>Dikarya</taxon>
        <taxon>Ascomycota</taxon>
        <taxon>Pezizomycotina</taxon>
        <taxon>Lecanoromycetes</taxon>
        <taxon>OSLEUM clade</taxon>
        <taxon>Lecanoromycetidae</taxon>
        <taxon>Lecanorales</taxon>
        <taxon>Lecanorineae</taxon>
        <taxon>Parmeliaceae</taxon>
        <taxon>Imshaugia</taxon>
    </lineage>
</organism>
<dbReference type="SMART" id="SM00823">
    <property type="entry name" value="PKS_PP"/>
    <property type="match status" value="1"/>
</dbReference>
<dbReference type="Pfam" id="PF00550">
    <property type="entry name" value="PP-binding"/>
    <property type="match status" value="1"/>
</dbReference>
<dbReference type="Gene3D" id="1.10.1200.10">
    <property type="entry name" value="ACP-like"/>
    <property type="match status" value="1"/>
</dbReference>
<dbReference type="SUPFAM" id="SSF51735">
    <property type="entry name" value="NAD(P)-binding Rossmann-fold domains"/>
    <property type="match status" value="2"/>
</dbReference>
<dbReference type="InterPro" id="IPR049552">
    <property type="entry name" value="PKS_DH_N"/>
</dbReference>
<protein>
    <recommendedName>
        <fullName evidence="14">Reducing type I polyketide synthase</fullName>
    </recommendedName>
</protein>
<dbReference type="PROSITE" id="PS52004">
    <property type="entry name" value="KS3_2"/>
    <property type="match status" value="1"/>
</dbReference>
<dbReference type="InterPro" id="IPR001227">
    <property type="entry name" value="Ac_transferase_dom_sf"/>
</dbReference>
<evidence type="ECO:0000259" key="9">
    <source>
        <dbReference type="PROSITE" id="PS50075"/>
    </source>
</evidence>
<dbReference type="InterPro" id="IPR006162">
    <property type="entry name" value="Ppantetheine_attach_site"/>
</dbReference>
<dbReference type="InterPro" id="IPR036291">
    <property type="entry name" value="NAD(P)-bd_dom_sf"/>
</dbReference>
<dbReference type="PANTHER" id="PTHR43775:SF29">
    <property type="entry name" value="ASPERFURANONE POLYKETIDE SYNTHASE AFOG-RELATED"/>
    <property type="match status" value="1"/>
</dbReference>
<dbReference type="GO" id="GO:0030639">
    <property type="term" value="P:polyketide biosynthetic process"/>
    <property type="evidence" value="ECO:0007669"/>
    <property type="project" value="UniProtKB-ARBA"/>
</dbReference>
<evidence type="ECO:0000256" key="3">
    <source>
        <dbReference type="ARBA" id="ARBA00022679"/>
    </source>
</evidence>
<keyword evidence="6" id="KW-0511">Multifunctional enzyme</keyword>
<dbReference type="GO" id="GO:0031177">
    <property type="term" value="F:phosphopantetheine binding"/>
    <property type="evidence" value="ECO:0007669"/>
    <property type="project" value="InterPro"/>
</dbReference>
<dbReference type="InterPro" id="IPR013217">
    <property type="entry name" value="Methyltransf_12"/>
</dbReference>
<dbReference type="SMART" id="SM00826">
    <property type="entry name" value="PKS_DH"/>
    <property type="match status" value="1"/>
</dbReference>
<dbReference type="FunFam" id="3.40.50.720:FF:000209">
    <property type="entry name" value="Polyketide synthase Pks12"/>
    <property type="match status" value="1"/>
</dbReference>
<accession>A0A8H3IBU2</accession>
<dbReference type="InterPro" id="IPR020806">
    <property type="entry name" value="PKS_PP-bd"/>
</dbReference>
<evidence type="ECO:0000256" key="5">
    <source>
        <dbReference type="ARBA" id="ARBA00023002"/>
    </source>
</evidence>
<dbReference type="SUPFAM" id="SSF53335">
    <property type="entry name" value="S-adenosyl-L-methionine-dependent methyltransferases"/>
    <property type="match status" value="1"/>
</dbReference>
<dbReference type="InterPro" id="IPR013154">
    <property type="entry name" value="ADH-like_N"/>
</dbReference>
<evidence type="ECO:0000256" key="6">
    <source>
        <dbReference type="ARBA" id="ARBA00023268"/>
    </source>
</evidence>
<comment type="caution">
    <text evidence="12">The sequence shown here is derived from an EMBL/GenBank/DDBJ whole genome shotgun (WGS) entry which is preliminary data.</text>
</comment>
<dbReference type="InterPro" id="IPR020841">
    <property type="entry name" value="PKS_Beta-ketoAc_synthase_dom"/>
</dbReference>
<dbReference type="Pfam" id="PF00698">
    <property type="entry name" value="Acyl_transf_1"/>
    <property type="match status" value="1"/>
</dbReference>
<dbReference type="PROSITE" id="PS00012">
    <property type="entry name" value="PHOSPHOPANTETHEINE"/>
    <property type="match status" value="1"/>
</dbReference>
<dbReference type="Pfam" id="PF13602">
    <property type="entry name" value="ADH_zinc_N_2"/>
    <property type="match status" value="1"/>
</dbReference>
<dbReference type="Pfam" id="PF21089">
    <property type="entry name" value="PKS_DH_N"/>
    <property type="match status" value="1"/>
</dbReference>
<dbReference type="Pfam" id="PF00109">
    <property type="entry name" value="ketoacyl-synt"/>
    <property type="match status" value="1"/>
</dbReference>
<dbReference type="GO" id="GO:1901336">
    <property type="term" value="P:lactone biosynthetic process"/>
    <property type="evidence" value="ECO:0007669"/>
    <property type="project" value="UniProtKB-ARBA"/>
</dbReference>
<dbReference type="OrthoDB" id="329835at2759"/>
<dbReference type="InterPro" id="IPR009081">
    <property type="entry name" value="PP-bd_ACP"/>
</dbReference>
<dbReference type="Gene3D" id="3.40.47.10">
    <property type="match status" value="1"/>
</dbReference>
<evidence type="ECO:0000256" key="2">
    <source>
        <dbReference type="ARBA" id="ARBA00022553"/>
    </source>
</evidence>
<dbReference type="Gene3D" id="3.40.50.150">
    <property type="entry name" value="Vaccinia Virus protein VP39"/>
    <property type="match status" value="1"/>
</dbReference>